<dbReference type="HOGENOM" id="CLU_2245260_0_0_9"/>
<keyword evidence="2" id="KW-1185">Reference proteome</keyword>
<dbReference type="RefSeq" id="WP_015615098.1">
    <property type="nucleotide sequence ID" value="NC_021182.1"/>
</dbReference>
<dbReference type="Proteomes" id="UP000013523">
    <property type="component" value="Chromosome"/>
</dbReference>
<gene>
    <name evidence="1" type="ORF">Clopa_1880</name>
</gene>
<accession>R4KAW8</accession>
<proteinExistence type="predicted"/>
<dbReference type="AlphaFoldDB" id="R4KAW8"/>
<sequence>MAVYKSIIITGKEIQPIPPIDHVLVDLKLNVLANKLNFYSVVIYNIAKKVKELVNDKTVTLTLWFDEKIQIDVPNVKLLYDNENIIISADEIIHKTISSFTKNS</sequence>
<protein>
    <submittedName>
        <fullName evidence="1">Uncharacterized protein</fullName>
    </submittedName>
</protein>
<evidence type="ECO:0000313" key="1">
    <source>
        <dbReference type="EMBL" id="AGK96780.1"/>
    </source>
</evidence>
<name>R4KAW8_CLOPA</name>
<dbReference type="EMBL" id="CP003261">
    <property type="protein sequence ID" value="AGK96780.1"/>
    <property type="molecule type" value="Genomic_DNA"/>
</dbReference>
<organism evidence="1 2">
    <name type="scientific">Clostridium pasteurianum BC1</name>
    <dbReference type="NCBI Taxonomy" id="86416"/>
    <lineage>
        <taxon>Bacteria</taxon>
        <taxon>Bacillati</taxon>
        <taxon>Bacillota</taxon>
        <taxon>Clostridia</taxon>
        <taxon>Eubacteriales</taxon>
        <taxon>Clostridiaceae</taxon>
        <taxon>Clostridium</taxon>
    </lineage>
</organism>
<dbReference type="KEGG" id="cpas:Clopa_1880"/>
<dbReference type="PATRIC" id="fig|86416.3.peg.1851"/>
<dbReference type="STRING" id="86416.Clopa_1880"/>
<evidence type="ECO:0000313" key="2">
    <source>
        <dbReference type="Proteomes" id="UP000013523"/>
    </source>
</evidence>
<reference evidence="1 2" key="1">
    <citation type="submission" date="2012-01" db="EMBL/GenBank/DDBJ databases">
        <title>Complete sequence of chromosome of Clostridium pasteurianum BC1.</title>
        <authorList>
            <consortium name="US DOE Joint Genome Institute"/>
            <person name="Lucas S."/>
            <person name="Han J."/>
            <person name="Lapidus A."/>
            <person name="Cheng J.-F."/>
            <person name="Goodwin L."/>
            <person name="Pitluck S."/>
            <person name="Peters L."/>
            <person name="Mikhailova N."/>
            <person name="Teshima H."/>
            <person name="Detter J.C."/>
            <person name="Han C."/>
            <person name="Tapia R."/>
            <person name="Land M."/>
            <person name="Hauser L."/>
            <person name="Kyrpides N."/>
            <person name="Ivanova N."/>
            <person name="Pagani I."/>
            <person name="Dunn J."/>
            <person name="Taghavi S."/>
            <person name="Francis A."/>
            <person name="van der Lelie D."/>
            <person name="Woyke T."/>
        </authorList>
    </citation>
    <scope>NUCLEOTIDE SEQUENCE [LARGE SCALE GENOMIC DNA]</scope>
    <source>
        <strain evidence="1 2">BC1</strain>
    </source>
</reference>